<dbReference type="RefSeq" id="XP_064853299.1">
    <property type="nucleotide sequence ID" value="XM_064997227.1"/>
</dbReference>
<gene>
    <name evidence="2" type="ORF">DASC09_036280</name>
</gene>
<evidence type="ECO:0000256" key="1">
    <source>
        <dbReference type="SAM" id="SignalP"/>
    </source>
</evidence>
<accession>A0AAV5QN42</accession>
<feature type="signal peptide" evidence="1">
    <location>
        <begin position="1"/>
        <end position="19"/>
    </location>
</feature>
<comment type="caution">
    <text evidence="2">The sequence shown here is derived from an EMBL/GenBank/DDBJ whole genome shotgun (WGS) entry which is preliminary data.</text>
</comment>
<dbReference type="AlphaFoldDB" id="A0AAV5QN42"/>
<keyword evidence="1" id="KW-0732">Signal</keyword>
<evidence type="ECO:0000313" key="2">
    <source>
        <dbReference type="EMBL" id="GMM36303.1"/>
    </source>
</evidence>
<feature type="chain" id="PRO_5043528959" evidence="1">
    <location>
        <begin position="20"/>
        <end position="95"/>
    </location>
</feature>
<dbReference type="EMBL" id="BTFZ01000011">
    <property type="protein sequence ID" value="GMM36303.1"/>
    <property type="molecule type" value="Genomic_DNA"/>
</dbReference>
<evidence type="ECO:0000313" key="3">
    <source>
        <dbReference type="Proteomes" id="UP001360560"/>
    </source>
</evidence>
<reference evidence="2 3" key="1">
    <citation type="journal article" date="2023" name="Elife">
        <title>Identification of key yeast species and microbe-microbe interactions impacting larval growth of Drosophila in the wild.</title>
        <authorList>
            <person name="Mure A."/>
            <person name="Sugiura Y."/>
            <person name="Maeda R."/>
            <person name="Honda K."/>
            <person name="Sakurai N."/>
            <person name="Takahashi Y."/>
            <person name="Watada M."/>
            <person name="Katoh T."/>
            <person name="Gotoh A."/>
            <person name="Gotoh Y."/>
            <person name="Taniguchi I."/>
            <person name="Nakamura K."/>
            <person name="Hayashi T."/>
            <person name="Katayama T."/>
            <person name="Uemura T."/>
            <person name="Hattori Y."/>
        </authorList>
    </citation>
    <scope>NUCLEOTIDE SEQUENCE [LARGE SCALE GENOMIC DNA]</scope>
    <source>
        <strain evidence="2 3">SC-9</strain>
    </source>
</reference>
<organism evidence="2 3">
    <name type="scientific">Saccharomycopsis crataegensis</name>
    <dbReference type="NCBI Taxonomy" id="43959"/>
    <lineage>
        <taxon>Eukaryota</taxon>
        <taxon>Fungi</taxon>
        <taxon>Dikarya</taxon>
        <taxon>Ascomycota</taxon>
        <taxon>Saccharomycotina</taxon>
        <taxon>Saccharomycetes</taxon>
        <taxon>Saccharomycopsidaceae</taxon>
        <taxon>Saccharomycopsis</taxon>
    </lineage>
</organism>
<name>A0AAV5QN42_9ASCO</name>
<proteinExistence type="predicted"/>
<keyword evidence="3" id="KW-1185">Reference proteome</keyword>
<dbReference type="GeneID" id="90074278"/>
<sequence>MQFLTKLAITALFATPLLAAPIPIADADADAKADPINMDSLKGIFSNENRNPLIAGAAIGAVGAIGAKELYDHEFKKTTSTLVATATRVATATAA</sequence>
<dbReference type="Proteomes" id="UP001360560">
    <property type="component" value="Unassembled WGS sequence"/>
</dbReference>
<protein>
    <submittedName>
        <fullName evidence="2">Uncharacterized protein</fullName>
    </submittedName>
</protein>